<organism evidence="2">
    <name type="scientific">Caldithrix abyssi</name>
    <dbReference type="NCBI Taxonomy" id="187145"/>
    <lineage>
        <taxon>Bacteria</taxon>
        <taxon>Pseudomonadati</taxon>
        <taxon>Calditrichota</taxon>
        <taxon>Calditrichia</taxon>
        <taxon>Calditrichales</taxon>
        <taxon>Calditrichaceae</taxon>
        <taxon>Caldithrix</taxon>
    </lineage>
</organism>
<dbReference type="AlphaFoldDB" id="A0A7V5H528"/>
<feature type="domain" description="DUF1858" evidence="1">
    <location>
        <begin position="16"/>
        <end position="75"/>
    </location>
</feature>
<dbReference type="SUPFAM" id="SSF140683">
    <property type="entry name" value="SP0561-like"/>
    <property type="match status" value="1"/>
</dbReference>
<dbReference type="Proteomes" id="UP000886111">
    <property type="component" value="Unassembled WGS sequence"/>
</dbReference>
<protein>
    <submittedName>
        <fullName evidence="2">DUF1858 domain-containing protein</fullName>
    </submittedName>
</protein>
<evidence type="ECO:0000313" key="2">
    <source>
        <dbReference type="EMBL" id="HHE54618.1"/>
    </source>
</evidence>
<proteinExistence type="predicted"/>
<name>A0A7V5H528_CALAY</name>
<reference evidence="2" key="1">
    <citation type="journal article" date="2020" name="mSystems">
        <title>Genome- and Community-Level Interaction Insights into Carbon Utilization and Element Cycling Functions of Hydrothermarchaeota in Hydrothermal Sediment.</title>
        <authorList>
            <person name="Zhou Z."/>
            <person name="Liu Y."/>
            <person name="Xu W."/>
            <person name="Pan J."/>
            <person name="Luo Z.H."/>
            <person name="Li M."/>
        </authorList>
    </citation>
    <scope>NUCLEOTIDE SEQUENCE [LARGE SCALE GENOMIC DNA]</scope>
    <source>
        <strain evidence="2">HyVt-76</strain>
    </source>
</reference>
<dbReference type="InterPro" id="IPR038062">
    <property type="entry name" value="ScdA-like_N_sf"/>
</dbReference>
<gene>
    <name evidence="2" type="ORF">ENL21_02470</name>
</gene>
<dbReference type="Pfam" id="PF08984">
    <property type="entry name" value="DUF1858"/>
    <property type="match status" value="1"/>
</dbReference>
<comment type="caution">
    <text evidence="2">The sequence shown here is derived from an EMBL/GenBank/DDBJ whole genome shotgun (WGS) entry which is preliminary data.</text>
</comment>
<accession>A0A7V5H528</accession>
<dbReference type="EMBL" id="DRTD01000181">
    <property type="protein sequence ID" value="HHE54618.1"/>
    <property type="molecule type" value="Genomic_DNA"/>
</dbReference>
<sequence>MMKINIRRLAMQQLEINKFTKLEEIFKTYPQTEETLKSLSPLYKNLENPILRRTVTKIATLEKVASVSSLDVYDVVNVLRQSVGQPPLETEQESQEELNTDVPDWAKGKPELIIDGVEMLNRGEHPLGLAMQTMQKLEPGKFILLKTNFEPAPLIEQMINAGYKVHHSVNKNNAQERLTFIGK</sequence>
<evidence type="ECO:0000259" key="1">
    <source>
        <dbReference type="Pfam" id="PF08984"/>
    </source>
</evidence>
<dbReference type="Gene3D" id="1.10.3910.10">
    <property type="entry name" value="SP0561-like"/>
    <property type="match status" value="1"/>
</dbReference>
<dbReference type="InterPro" id="IPR015077">
    <property type="entry name" value="DUF1858"/>
</dbReference>